<keyword evidence="2" id="KW-1133">Transmembrane helix</keyword>
<evidence type="ECO:0008006" key="5">
    <source>
        <dbReference type="Google" id="ProtNLM"/>
    </source>
</evidence>
<gene>
    <name evidence="3" type="ORF">QFZ56_003138</name>
</gene>
<dbReference type="RefSeq" id="WP_307043375.1">
    <property type="nucleotide sequence ID" value="NZ_JAUSYA010000001.1"/>
</dbReference>
<protein>
    <recommendedName>
        <fullName evidence="5">Integral membrane protein</fullName>
    </recommendedName>
</protein>
<feature type="compositionally biased region" description="Low complexity" evidence="1">
    <location>
        <begin position="317"/>
        <end position="338"/>
    </location>
</feature>
<feature type="compositionally biased region" description="Pro residues" evidence="1">
    <location>
        <begin position="339"/>
        <end position="351"/>
    </location>
</feature>
<name>A0ABU0Q0I0_STRAH</name>
<feature type="compositionally biased region" description="Low complexity" evidence="1">
    <location>
        <begin position="248"/>
        <end position="276"/>
    </location>
</feature>
<feature type="region of interest" description="Disordered" evidence="1">
    <location>
        <begin position="248"/>
        <end position="351"/>
    </location>
</feature>
<keyword evidence="2" id="KW-0812">Transmembrane</keyword>
<evidence type="ECO:0000256" key="1">
    <source>
        <dbReference type="SAM" id="MobiDB-lite"/>
    </source>
</evidence>
<feature type="compositionally biased region" description="Pro residues" evidence="1">
    <location>
        <begin position="295"/>
        <end position="316"/>
    </location>
</feature>
<feature type="transmembrane region" description="Helical" evidence="2">
    <location>
        <begin position="118"/>
        <end position="137"/>
    </location>
</feature>
<keyword evidence="2" id="KW-0472">Membrane</keyword>
<comment type="caution">
    <text evidence="3">The sequence shown here is derived from an EMBL/GenBank/DDBJ whole genome shotgun (WGS) entry which is preliminary data.</text>
</comment>
<reference evidence="3 4" key="1">
    <citation type="submission" date="2023-07" db="EMBL/GenBank/DDBJ databases">
        <title>Comparative genomics of wheat-associated soil bacteria to identify genetic determinants of phenazine resistance.</title>
        <authorList>
            <person name="Mouncey N."/>
        </authorList>
    </citation>
    <scope>NUCLEOTIDE SEQUENCE [LARGE SCALE GENOMIC DNA]</scope>
    <source>
        <strain evidence="3 4">W4I19-2</strain>
    </source>
</reference>
<feature type="compositionally biased region" description="Pro residues" evidence="1">
    <location>
        <begin position="219"/>
        <end position="233"/>
    </location>
</feature>
<keyword evidence="4" id="KW-1185">Reference proteome</keyword>
<feature type="transmembrane region" description="Helical" evidence="2">
    <location>
        <begin position="143"/>
        <end position="164"/>
    </location>
</feature>
<evidence type="ECO:0000256" key="2">
    <source>
        <dbReference type="SAM" id="Phobius"/>
    </source>
</evidence>
<dbReference type="EMBL" id="JAUSYA010000001">
    <property type="protein sequence ID" value="MDQ0684175.1"/>
    <property type="molecule type" value="Genomic_DNA"/>
</dbReference>
<organism evidence="3 4">
    <name type="scientific">Streptomyces achromogenes</name>
    <dbReference type="NCBI Taxonomy" id="67255"/>
    <lineage>
        <taxon>Bacteria</taxon>
        <taxon>Bacillati</taxon>
        <taxon>Actinomycetota</taxon>
        <taxon>Actinomycetes</taxon>
        <taxon>Kitasatosporales</taxon>
        <taxon>Streptomycetaceae</taxon>
        <taxon>Streptomyces</taxon>
    </lineage>
</organism>
<feature type="region of interest" description="Disordered" evidence="1">
    <location>
        <begin position="201"/>
        <end position="233"/>
    </location>
</feature>
<evidence type="ECO:0000313" key="4">
    <source>
        <dbReference type="Proteomes" id="UP001243364"/>
    </source>
</evidence>
<proteinExistence type="predicted"/>
<dbReference type="Proteomes" id="UP001243364">
    <property type="component" value="Unassembled WGS sequence"/>
</dbReference>
<evidence type="ECO:0000313" key="3">
    <source>
        <dbReference type="EMBL" id="MDQ0684175.1"/>
    </source>
</evidence>
<sequence>MSKRQMRSMLKSMAGGGPVELTSPLASVKKLARLAFVAQQFGYEYADAGHGGSQGNALKLLIVPDPSPQARARAAQNWAQYPNAHDGFSLPPLVPDAFELLKTRITFDLTGRQAEKRVGYGALGATAGCAVLGVRLGGTGADFGVAAAVWVVLMAVCGAGFAVNRRRNAASGARLKAAGFAPVTDATGRLRYLPPGVGAGAGTGAGQGRNPYGAGLPAQAPPQAPAHAPAQPPYVPYGTAPAAAPGYGYPQTYPQAQPGPYAQAQPQPGAYAQPQPGAYPDPHPQPGAYAQPHPHAQPHPQPTPYAQPQPYPPQYPHSPQASQAPQAARAPQAPSYPQAQPPAPYGPPPQG</sequence>
<accession>A0ABU0Q0I0</accession>